<evidence type="ECO:0000313" key="8">
    <source>
        <dbReference type="Proteomes" id="UP000054387"/>
    </source>
</evidence>
<dbReference type="PANTHER" id="PTHR43080:SF2">
    <property type="entry name" value="CBS DOMAIN-CONTAINING PROTEIN"/>
    <property type="match status" value="1"/>
</dbReference>
<dbReference type="InterPro" id="IPR000644">
    <property type="entry name" value="CBS_dom"/>
</dbReference>
<feature type="binding site" evidence="3">
    <location>
        <position position="193"/>
    </location>
    <ligand>
        <name>Fe cation</name>
        <dbReference type="ChEBI" id="CHEBI:24875"/>
    </ligand>
</feature>
<dbReference type="OrthoDB" id="65817at2157"/>
<dbReference type="SUPFAM" id="SSF54631">
    <property type="entry name" value="CBS-domain pair"/>
    <property type="match status" value="1"/>
</dbReference>
<evidence type="ECO:0000256" key="4">
    <source>
        <dbReference type="SAM" id="MobiDB-lite"/>
    </source>
</evidence>
<proteinExistence type="predicted"/>
<feature type="binding site" evidence="3">
    <location>
        <position position="171"/>
    </location>
    <ligand>
        <name>Zn(2+)</name>
        <dbReference type="ChEBI" id="CHEBI:29105"/>
    </ligand>
</feature>
<evidence type="ECO:0008006" key="9">
    <source>
        <dbReference type="Google" id="ProtNLM"/>
    </source>
</evidence>
<dbReference type="AlphaFoldDB" id="A0A0W1R578"/>
<dbReference type="PANTHER" id="PTHR43080">
    <property type="entry name" value="CBS DOMAIN-CONTAINING PROTEIN CBSX3, MITOCHONDRIAL"/>
    <property type="match status" value="1"/>
</dbReference>
<dbReference type="SMART" id="SM00116">
    <property type="entry name" value="CBS"/>
    <property type="match status" value="2"/>
</dbReference>
<feature type="binding site" evidence="3">
    <location>
        <position position="190"/>
    </location>
    <ligand>
        <name>Fe cation</name>
        <dbReference type="ChEBI" id="CHEBI:24875"/>
    </ligand>
</feature>
<feature type="binding site" evidence="3">
    <location>
        <position position="171"/>
    </location>
    <ligand>
        <name>Fe cation</name>
        <dbReference type="ChEBI" id="CHEBI:24875"/>
    </ligand>
</feature>
<comment type="caution">
    <text evidence="7">The sequence shown here is derived from an EMBL/GenBank/DDBJ whole genome shotgun (WGS) entry which is preliminary data.</text>
</comment>
<feature type="binding site" evidence="3">
    <location>
        <position position="174"/>
    </location>
    <ligand>
        <name>Zn(2+)</name>
        <dbReference type="ChEBI" id="CHEBI:29105"/>
    </ligand>
</feature>
<keyword evidence="3" id="KW-0479">Metal-binding</keyword>
<keyword evidence="3" id="KW-0862">Zinc</keyword>
<name>A0A0W1R578_9EURY</name>
<keyword evidence="3" id="KW-0408">Iron</keyword>
<feature type="binding site" evidence="3">
    <location>
        <position position="190"/>
    </location>
    <ligand>
        <name>Zn(2+)</name>
        <dbReference type="ChEBI" id="CHEBI:29105"/>
    </ligand>
</feature>
<protein>
    <recommendedName>
        <fullName evidence="9">Signal transduction protein</fullName>
    </recommendedName>
</protein>
<feature type="compositionally biased region" description="Basic and acidic residues" evidence="4">
    <location>
        <begin position="127"/>
        <end position="138"/>
    </location>
</feature>
<dbReference type="PROSITE" id="PS51371">
    <property type="entry name" value="CBS"/>
    <property type="match status" value="2"/>
</dbReference>
<dbReference type="RefSeq" id="WP_071391302.1">
    <property type="nucleotide sequence ID" value="NZ_LOPU01000030.1"/>
</dbReference>
<reference evidence="7 8" key="1">
    <citation type="submission" date="2015-12" db="EMBL/GenBank/DDBJ databases">
        <title>Haloprofundus marisrubri gen. nov., sp. nov., an extremely halophilic archaeon isolated from the Discovery deep brine-seawater interface in the Red Sea.</title>
        <authorList>
            <person name="Zhang G."/>
            <person name="Stingl U."/>
            <person name="Rashid M."/>
        </authorList>
    </citation>
    <scope>NUCLEOTIDE SEQUENCE [LARGE SCALE GENOMIC DNA]</scope>
    <source>
        <strain evidence="7 8">SB9</strain>
    </source>
</reference>
<feature type="region of interest" description="Disordered" evidence="4">
    <location>
        <begin position="126"/>
        <end position="162"/>
    </location>
</feature>
<dbReference type="Pfam" id="PF00571">
    <property type="entry name" value="CBS"/>
    <property type="match status" value="2"/>
</dbReference>
<keyword evidence="8" id="KW-1185">Reference proteome</keyword>
<sequence>MNTDVTVRDAMEREFVGVSESDTVRAAAELMFEEDADCIVVLRGNEPVGVVSSRTALGVVLDDDDETLVSAVMTDPEPIVESEMALVVAEDHMRSEATPWALVVDDGELVGLLTERDVLMAATLTQDEMRADGQERTPADSTEFGDPGGGPPNAETNGGIDPETYSSQSICEICGSLARTLSNVNGQLVCSDCREV</sequence>
<dbReference type="InterPro" id="IPR046342">
    <property type="entry name" value="CBS_dom_sf"/>
</dbReference>
<evidence type="ECO:0000259" key="5">
    <source>
        <dbReference type="PROSITE" id="PS51371"/>
    </source>
</evidence>
<keyword evidence="1 2" id="KW-0129">CBS domain</keyword>
<dbReference type="EMBL" id="LOPU01000030">
    <property type="protein sequence ID" value="KTG08593.1"/>
    <property type="molecule type" value="Genomic_DNA"/>
</dbReference>
<dbReference type="STRING" id="1514971.AUR64_18150"/>
<feature type="binding site" evidence="3">
    <location>
        <position position="174"/>
    </location>
    <ligand>
        <name>Fe cation</name>
        <dbReference type="ChEBI" id="CHEBI:24875"/>
    </ligand>
</feature>
<evidence type="ECO:0000256" key="3">
    <source>
        <dbReference type="PROSITE-ProRule" id="PRU01249"/>
    </source>
</evidence>
<feature type="domain" description="CBS" evidence="5">
    <location>
        <begin position="11"/>
        <end position="66"/>
    </location>
</feature>
<organism evidence="7 8">
    <name type="scientific">Haloprofundus marisrubri</name>
    <dbReference type="NCBI Taxonomy" id="1514971"/>
    <lineage>
        <taxon>Archaea</taxon>
        <taxon>Methanobacteriati</taxon>
        <taxon>Methanobacteriota</taxon>
        <taxon>Stenosarchaea group</taxon>
        <taxon>Halobacteria</taxon>
        <taxon>Halobacteriales</taxon>
        <taxon>Haloferacaceae</taxon>
        <taxon>Haloprofundus</taxon>
    </lineage>
</organism>
<accession>A0A0W1R578</accession>
<dbReference type="CDD" id="cd02205">
    <property type="entry name" value="CBS_pair_SF"/>
    <property type="match status" value="1"/>
</dbReference>
<evidence type="ECO:0000259" key="6">
    <source>
        <dbReference type="PROSITE" id="PS51901"/>
    </source>
</evidence>
<evidence type="ECO:0000256" key="2">
    <source>
        <dbReference type="PROSITE-ProRule" id="PRU00703"/>
    </source>
</evidence>
<dbReference type="GO" id="GO:0046872">
    <property type="term" value="F:metal ion binding"/>
    <property type="evidence" value="ECO:0007669"/>
    <property type="project" value="UniProtKB-KW"/>
</dbReference>
<gene>
    <name evidence="7" type="ORF">AUR64_18150</name>
</gene>
<dbReference type="PROSITE" id="PS51901">
    <property type="entry name" value="ACP_MB"/>
    <property type="match status" value="1"/>
</dbReference>
<dbReference type="InterPro" id="IPR051257">
    <property type="entry name" value="Diverse_CBS-Domain"/>
</dbReference>
<evidence type="ECO:0000256" key="1">
    <source>
        <dbReference type="ARBA" id="ARBA00023122"/>
    </source>
</evidence>
<dbReference type="InterPro" id="IPR044065">
    <property type="entry name" value="ACP_MB"/>
</dbReference>
<dbReference type="Proteomes" id="UP000054387">
    <property type="component" value="Unassembled WGS sequence"/>
</dbReference>
<feature type="domain" description="ACP-type MB" evidence="6">
    <location>
        <begin position="166"/>
        <end position="196"/>
    </location>
</feature>
<feature type="domain" description="CBS" evidence="5">
    <location>
        <begin position="73"/>
        <end position="128"/>
    </location>
</feature>
<feature type="binding site" evidence="3">
    <location>
        <position position="193"/>
    </location>
    <ligand>
        <name>Zn(2+)</name>
        <dbReference type="ChEBI" id="CHEBI:29105"/>
    </ligand>
</feature>
<dbReference type="Gene3D" id="3.10.580.10">
    <property type="entry name" value="CBS-domain"/>
    <property type="match status" value="1"/>
</dbReference>
<evidence type="ECO:0000313" key="7">
    <source>
        <dbReference type="EMBL" id="KTG08593.1"/>
    </source>
</evidence>